<dbReference type="InterPro" id="IPR013762">
    <property type="entry name" value="Integrase-like_cat_sf"/>
</dbReference>
<organism evidence="3 4">
    <name type="scientific">Stylophora pistillata</name>
    <name type="common">Smooth cauliflower coral</name>
    <dbReference type="NCBI Taxonomy" id="50429"/>
    <lineage>
        <taxon>Eukaryota</taxon>
        <taxon>Metazoa</taxon>
        <taxon>Cnidaria</taxon>
        <taxon>Anthozoa</taxon>
        <taxon>Hexacorallia</taxon>
        <taxon>Scleractinia</taxon>
        <taxon>Astrocoeniina</taxon>
        <taxon>Pocilloporidae</taxon>
        <taxon>Stylophora</taxon>
    </lineage>
</organism>
<feature type="compositionally biased region" description="Basic and acidic residues" evidence="2">
    <location>
        <begin position="438"/>
        <end position="457"/>
    </location>
</feature>
<dbReference type="OrthoDB" id="5987862at2759"/>
<dbReference type="GO" id="GO:0003677">
    <property type="term" value="F:DNA binding"/>
    <property type="evidence" value="ECO:0007669"/>
    <property type="project" value="InterPro"/>
</dbReference>
<evidence type="ECO:0000256" key="2">
    <source>
        <dbReference type="SAM" id="MobiDB-lite"/>
    </source>
</evidence>
<proteinExistence type="predicted"/>
<keyword evidence="1" id="KW-0233">DNA recombination</keyword>
<reference evidence="4" key="1">
    <citation type="journal article" date="2017" name="bioRxiv">
        <title>Comparative analysis of the genomes of Stylophora pistillata and Acropora digitifera provides evidence for extensive differences between species of corals.</title>
        <authorList>
            <person name="Voolstra C.R."/>
            <person name="Li Y."/>
            <person name="Liew Y.J."/>
            <person name="Baumgarten S."/>
            <person name="Zoccola D."/>
            <person name="Flot J.-F."/>
            <person name="Tambutte S."/>
            <person name="Allemand D."/>
            <person name="Aranda M."/>
        </authorList>
    </citation>
    <scope>NUCLEOTIDE SEQUENCE [LARGE SCALE GENOMIC DNA]</scope>
</reference>
<dbReference type="GO" id="GO:0006310">
    <property type="term" value="P:DNA recombination"/>
    <property type="evidence" value="ECO:0007669"/>
    <property type="project" value="UniProtKB-KW"/>
</dbReference>
<gene>
    <name evidence="3" type="ORF">AWC38_SpisGene18303</name>
</gene>
<name>A0A2B4RM03_STYPI</name>
<dbReference type="Gene3D" id="1.10.443.10">
    <property type="entry name" value="Intergrase catalytic core"/>
    <property type="match status" value="1"/>
</dbReference>
<feature type="region of interest" description="Disordered" evidence="2">
    <location>
        <begin position="692"/>
        <end position="753"/>
    </location>
</feature>
<evidence type="ECO:0000313" key="3">
    <source>
        <dbReference type="EMBL" id="PFX17367.1"/>
    </source>
</evidence>
<dbReference type="InterPro" id="IPR011010">
    <property type="entry name" value="DNA_brk_join_enz"/>
</dbReference>
<feature type="region of interest" description="Disordered" evidence="2">
    <location>
        <begin position="438"/>
        <end position="525"/>
    </location>
</feature>
<evidence type="ECO:0000313" key="4">
    <source>
        <dbReference type="Proteomes" id="UP000225706"/>
    </source>
</evidence>
<dbReference type="EMBL" id="LSMT01000477">
    <property type="protein sequence ID" value="PFX17367.1"/>
    <property type="molecule type" value="Genomic_DNA"/>
</dbReference>
<comment type="caution">
    <text evidence="3">The sequence shown here is derived from an EMBL/GenBank/DDBJ whole genome shotgun (WGS) entry which is preliminary data.</text>
</comment>
<dbReference type="SUPFAM" id="SSF56349">
    <property type="entry name" value="DNA breaking-rejoining enzymes"/>
    <property type="match status" value="1"/>
</dbReference>
<feature type="compositionally biased region" description="Basic and acidic residues" evidence="2">
    <location>
        <begin position="493"/>
        <end position="505"/>
    </location>
</feature>
<keyword evidence="4" id="KW-1185">Reference proteome</keyword>
<sequence length="1346" mass="151037">MALQDIQDTEQTPEEHTRKVVQGHTLAFNFARQLRERVIQEQVDGEYGQVLEYRKIFMGKTDIDEFLTVEEYTEGDFVKYISNNDQLCGKDSEISNKAEGAIEVSIATMCKGERCPTDEVYVVGFVPSFLLPCKRSISLDPFLDPLIREIEGFIHVAALVIIVANVKWENLSSVENLDAIAAKPQFHGTSLNAVKNHIAFLKASEEDSIDWKEVDSQLRKVPWTHELRAPRTPQCISSRCGYWKAEEYKKFAFPASEVALLDHLSQTQAQEWLCLCRIVEYLQNHARDKWSESDADTFHKMTQMDTRPTPLDVELNSIVSLLGEAAVGDPVALRRLRLHEGCDFVGPQVFNPITSMEDVESDLVQMIYFCASIQHLQLQHMEKCTLKALSYMLYVYECLLDKSFLANRNLEGSEVSAGSGEILQDIIDTVEMLREAKQRHQEKVQKRGESNVKRVPSEEEDTSNEEWRPGSSASDSSEDESSDGKGGAGVKGVAERKSLGKESADKGGAGVKGVRAERKSLEEESAVCREPQGEVFQTKKTEMVVRGKQRSKKVDRTCKVPSCKGYTGPNLKRHLMDVHLNKKEIFDEHVDRLFNMGLSKTPLRGPPRKNTKGRLLKGRRKRWCPEPFCGFLGSYLPQHLKAVHNLTPGSERYKVALKEARPYRGEQEELASLTPPRPPVVLVKWSKSAKKRPLTVPPHHTISSDDSEDKLPAKASKTSITLSEDIVPPTPPQPEQMEPCTTAPDPTCSEDSEDELPETEYANEEAYFLEPAPSTPRHAWLVGFYKYLNTPAAGFHKDRNRLQHACQVKTLLNEVDPSGVDIQVLDEEEGSRVWLDWVKPNLSVRAAGTLKSYLNSLQKFLEFVTKKGKRDNLPVISEETKNVLSDLCSNLKGWRRYIAKETSASRFAKYLREADHLLTTPEVEEIMVLGPANDGRVALIAADSATSAEQLSIQQYSAARDFLLVMLTRTVGTRPGALESATLAMFNSSLWDENKTRRVMLVASHKREVDGPAPIPMDPYLFYLMGVFIKKLRPLVTTDCSPSSPIFVKSDGAPYARGTIGRRISAFIVKSGIRADKPIMATDFRKWIVTTMKSKKRAGEKIDEDLLRRLMCHSEKTPTTWYLREDLTEQAAQASQQIAANTAVTPTREIRPKIATTPYATRRRLHSVASVASPCRSLTSEEKGAVERCFSEEIKKGFPPAKEKVIAAMKANDVLGDVADSEDKVKKVVDRVRYIIKAQPTVELATLEEEPASVRTEKYVQSHPPLTSSAVPSGDSGRVEWSLEDSQALEAPLSAYEKQPTNLELRAIMSSSDTLRRILEENSFQRIRNKQVNPPMTSPGYFVFVG</sequence>
<feature type="region of interest" description="Disordered" evidence="2">
    <location>
        <begin position="1255"/>
        <end position="1277"/>
    </location>
</feature>
<evidence type="ECO:0000256" key="1">
    <source>
        <dbReference type="ARBA" id="ARBA00023172"/>
    </source>
</evidence>
<accession>A0A2B4RM03</accession>
<dbReference type="GO" id="GO:0015074">
    <property type="term" value="P:DNA integration"/>
    <property type="evidence" value="ECO:0007669"/>
    <property type="project" value="InterPro"/>
</dbReference>
<dbReference type="Proteomes" id="UP000225706">
    <property type="component" value="Unassembled WGS sequence"/>
</dbReference>
<protein>
    <submittedName>
        <fullName evidence="3">Uncharacterized protein</fullName>
    </submittedName>
</protein>